<dbReference type="GO" id="GO:0003824">
    <property type="term" value="F:catalytic activity"/>
    <property type="evidence" value="ECO:0007669"/>
    <property type="project" value="UniProtKB-ARBA"/>
</dbReference>
<evidence type="ECO:0000313" key="2">
    <source>
        <dbReference type="EMBL" id="PRH83968.1"/>
    </source>
</evidence>
<dbReference type="OrthoDB" id="9775913at2"/>
<dbReference type="RefSeq" id="WP_105865603.1">
    <property type="nucleotide sequence ID" value="NZ_PUEJ01000017.1"/>
</dbReference>
<dbReference type="InterPro" id="IPR029065">
    <property type="entry name" value="Enolase_C-like"/>
</dbReference>
<dbReference type="Pfam" id="PF13378">
    <property type="entry name" value="MR_MLE_C"/>
    <property type="match status" value="1"/>
</dbReference>
<gene>
    <name evidence="2" type="ORF">C5L14_29325</name>
</gene>
<accession>A0A2S9Q3N0</accession>
<comment type="caution">
    <text evidence="2">The sequence shown here is derived from an EMBL/GenBank/DDBJ whole genome shotgun (WGS) entry which is preliminary data.</text>
</comment>
<protein>
    <submittedName>
        <fullName evidence="2">Racemase</fullName>
    </submittedName>
</protein>
<dbReference type="SMART" id="SM00922">
    <property type="entry name" value="MR_MLE"/>
    <property type="match status" value="1"/>
</dbReference>
<sequence length="375" mass="41851">MKITGFTCWLVETEPGPQFFWRRGLAGSHGDVAPGTRPRKAVIRMDTDAGIHGAMELVRGASAIDLIARRYHALIGENPLMTERLWKLIWEIDRVEEIHMRSLGILDVLCWDVKSKAANLPVYQLLGGNDPKVPAYASTVTWPTLDDYERHIKLCMDVGFTAFKLHAWGDVKRDIELSAALRKWTGPDADLMFDGSAGWDYVDALKVGVALQDLGFSWYEEPMREFHLGSYAKLCEKLTIPVLAAETSDGVHWNMASWIEAGALDMTRVSAFYKGGFTGAMKIAHMSESFGMRAQVHGMSLENAQLCAAISNNDYYEQLVVDERQIRNLTSLGPLAIEDGYLNVSSEPGVGYNYDWAGLDRSACAKVEVTRRHNN</sequence>
<dbReference type="Gene3D" id="3.20.20.120">
    <property type="entry name" value="Enolase-like C-terminal domain"/>
    <property type="match status" value="1"/>
</dbReference>
<dbReference type="SFLD" id="SFLDS00001">
    <property type="entry name" value="Enolase"/>
    <property type="match status" value="1"/>
</dbReference>
<dbReference type="InterPro" id="IPR029017">
    <property type="entry name" value="Enolase-like_N"/>
</dbReference>
<dbReference type="PANTHER" id="PTHR48080">
    <property type="entry name" value="D-GALACTONATE DEHYDRATASE-RELATED"/>
    <property type="match status" value="1"/>
</dbReference>
<dbReference type="EMBL" id="PUEJ01000017">
    <property type="protein sequence ID" value="PRH83968.1"/>
    <property type="molecule type" value="Genomic_DNA"/>
</dbReference>
<organism evidence="2 3">
    <name type="scientific">Labrys okinawensis</name>
    <dbReference type="NCBI Taxonomy" id="346911"/>
    <lineage>
        <taxon>Bacteria</taxon>
        <taxon>Pseudomonadati</taxon>
        <taxon>Pseudomonadota</taxon>
        <taxon>Alphaproteobacteria</taxon>
        <taxon>Hyphomicrobiales</taxon>
        <taxon>Xanthobacteraceae</taxon>
        <taxon>Labrys</taxon>
    </lineage>
</organism>
<dbReference type="InterPro" id="IPR034593">
    <property type="entry name" value="DgoD-like"/>
</dbReference>
<evidence type="ECO:0000259" key="1">
    <source>
        <dbReference type="SMART" id="SM00922"/>
    </source>
</evidence>
<dbReference type="SUPFAM" id="SSF54826">
    <property type="entry name" value="Enolase N-terminal domain-like"/>
    <property type="match status" value="1"/>
</dbReference>
<dbReference type="Proteomes" id="UP000237682">
    <property type="component" value="Unassembled WGS sequence"/>
</dbReference>
<feature type="domain" description="Mandelate racemase/muconate lactonizing enzyme C-terminal" evidence="1">
    <location>
        <begin position="145"/>
        <end position="241"/>
    </location>
</feature>
<dbReference type="InterPro" id="IPR013342">
    <property type="entry name" value="Mandelate_racemase_C"/>
</dbReference>
<dbReference type="SUPFAM" id="SSF51604">
    <property type="entry name" value="Enolase C-terminal domain-like"/>
    <property type="match status" value="1"/>
</dbReference>
<dbReference type="Pfam" id="PF02746">
    <property type="entry name" value="MR_MLE_N"/>
    <property type="match status" value="1"/>
</dbReference>
<evidence type="ECO:0000313" key="3">
    <source>
        <dbReference type="Proteomes" id="UP000237682"/>
    </source>
</evidence>
<proteinExistence type="predicted"/>
<name>A0A2S9Q3N0_9HYPH</name>
<dbReference type="Gene3D" id="3.30.390.10">
    <property type="entry name" value="Enolase-like, N-terminal domain"/>
    <property type="match status" value="1"/>
</dbReference>
<dbReference type="InterPro" id="IPR036849">
    <property type="entry name" value="Enolase-like_C_sf"/>
</dbReference>
<dbReference type="InterPro" id="IPR013341">
    <property type="entry name" value="Mandelate_racemase_N_dom"/>
</dbReference>
<keyword evidence="3" id="KW-1185">Reference proteome</keyword>
<reference evidence="2 3" key="1">
    <citation type="submission" date="2018-02" db="EMBL/GenBank/DDBJ databases">
        <title>Whole genome sequencing of endophytic bacterium.</title>
        <authorList>
            <person name="Eedara R."/>
            <person name="Podile A.R."/>
        </authorList>
    </citation>
    <scope>NUCLEOTIDE SEQUENCE [LARGE SCALE GENOMIC DNA]</scope>
    <source>
        <strain evidence="2 3">RP1T</strain>
    </source>
</reference>
<dbReference type="AlphaFoldDB" id="A0A2S9Q3N0"/>